<name>M9RGR6_9RHOB</name>
<dbReference type="KEGG" id="oat:OAN307_c35220"/>
<dbReference type="InterPro" id="IPR032710">
    <property type="entry name" value="NTF2-like_dom_sf"/>
</dbReference>
<gene>
    <name evidence="1" type="ORF">OAN307_c35220</name>
</gene>
<evidence type="ECO:0000313" key="2">
    <source>
        <dbReference type="Proteomes" id="UP000005307"/>
    </source>
</evidence>
<dbReference type="HOGENOM" id="CLU_053293_0_0_5"/>
<proteinExistence type="predicted"/>
<protein>
    <submittedName>
        <fullName evidence="1">Putative snoaL polyketide cyclase-like protein</fullName>
    </submittedName>
</protein>
<dbReference type="Pfam" id="PF07366">
    <property type="entry name" value="SnoaL"/>
    <property type="match status" value="1"/>
</dbReference>
<dbReference type="STRING" id="391626.OAN307_c35220"/>
<dbReference type="OrthoDB" id="2769928at2"/>
<keyword evidence="2" id="KW-1185">Reference proteome</keyword>
<organism evidence="1 2">
    <name type="scientific">Octadecabacter antarcticus 307</name>
    <dbReference type="NCBI Taxonomy" id="391626"/>
    <lineage>
        <taxon>Bacteria</taxon>
        <taxon>Pseudomonadati</taxon>
        <taxon>Pseudomonadota</taxon>
        <taxon>Alphaproteobacteria</taxon>
        <taxon>Rhodobacterales</taxon>
        <taxon>Roseobacteraceae</taxon>
        <taxon>Octadecabacter</taxon>
    </lineage>
</organism>
<sequence>MKGFSNRWKDFPDYIIAITREIWEQRGVGTLNDYYSDDIVVRSPMGIQRGNVAVMAATMATINEFPDRELLADDVIWSDDPEFGLLSSHRLNTHATHTRDGQFGPATGRAWNARVIADCAAKDGVIYDEWLIRDYGGIVRQLGFDPSAYAAALIDAEGGPKTASRPFTPDQDIDGGYNSRGNDNAWGQRYADTLQQIMSLDFHVIAKDYDRAVGCHYAGGISAYSHDTVTKFWLGLRSSFPDAKFKIHHQIGMDSDMLPPRASIRWSLDGTHSGWGSFGKPTGANVHVMGMCHAEYGPFVNKDGPQDASIRRECALYDEVAIWKQILMQSGQ</sequence>
<dbReference type="Proteomes" id="UP000005307">
    <property type="component" value="Chromosome"/>
</dbReference>
<dbReference type="GO" id="GO:0030638">
    <property type="term" value="P:polyketide metabolic process"/>
    <property type="evidence" value="ECO:0007669"/>
    <property type="project" value="InterPro"/>
</dbReference>
<dbReference type="eggNOG" id="COG5485">
    <property type="taxonomic scope" value="Bacteria"/>
</dbReference>
<dbReference type="AlphaFoldDB" id="M9RGR6"/>
<dbReference type="Gene3D" id="3.10.450.50">
    <property type="match status" value="2"/>
</dbReference>
<evidence type="ECO:0000313" key="1">
    <source>
        <dbReference type="EMBL" id="AGI69000.1"/>
    </source>
</evidence>
<dbReference type="InterPro" id="IPR009959">
    <property type="entry name" value="Cyclase_SnoaL-like"/>
</dbReference>
<dbReference type="RefSeq" id="WP_015500968.1">
    <property type="nucleotide sequence ID" value="NC_020911.1"/>
</dbReference>
<reference evidence="1 2" key="1">
    <citation type="journal article" date="2013" name="PLoS ONE">
        <title>Poles Apart: Arctic and Antarctic Octadecabacter strains Share High Genome Plasticity and a New Type of Xanthorhodopsin.</title>
        <authorList>
            <person name="Vollmers J."/>
            <person name="Voget S."/>
            <person name="Dietrich S."/>
            <person name="Gollnow K."/>
            <person name="Smits M."/>
            <person name="Meyer K."/>
            <person name="Brinkhoff T."/>
            <person name="Simon M."/>
            <person name="Daniel R."/>
        </authorList>
    </citation>
    <scope>NUCLEOTIDE SEQUENCE [LARGE SCALE GENOMIC DNA]</scope>
    <source>
        <strain evidence="1 2">307</strain>
    </source>
</reference>
<dbReference type="EMBL" id="CP003740">
    <property type="protein sequence ID" value="AGI69000.1"/>
    <property type="molecule type" value="Genomic_DNA"/>
</dbReference>
<dbReference type="SUPFAM" id="SSF54427">
    <property type="entry name" value="NTF2-like"/>
    <property type="match status" value="2"/>
</dbReference>
<accession>M9RGR6</accession>